<proteinExistence type="predicted"/>
<protein>
    <submittedName>
        <fullName evidence="1">Uncharacterized protein</fullName>
    </submittedName>
</protein>
<dbReference type="AlphaFoldDB" id="A0A317C7X6"/>
<sequence length="263" mass="30279">MVLLKKYCERFYLLTKQEHEAPFLSYQTVQLNSPKDPNYLAKYTVEFPSGSSEFRTVLETAGTSLKVAKKTNVEPELQGFGELEFLSCAHHLYFPLLHISADSDRVKVKPVDLNTGESNFLKDLQAWTDSNNQLNGSELFVLRNQAKTGIGFFDAGNFYPDFIIWVRRDSKQWISFVDPKGLLHNTQGLEHPKIQFHKKIKEYQDAYKETAADKEIVLNSFILSTTQQRHLKTLASDYTFAEHHVLFQEEPGYVDKMMSTVLL</sequence>
<evidence type="ECO:0000313" key="1">
    <source>
        <dbReference type="EMBL" id="PWQ94371.1"/>
    </source>
</evidence>
<reference evidence="1 2" key="1">
    <citation type="submission" date="2018-05" db="EMBL/GenBank/DDBJ databases">
        <title>Leucothrix arctica sp. nov., isolated from Arctic seawater.</title>
        <authorList>
            <person name="Choi A."/>
            <person name="Baek K."/>
        </authorList>
    </citation>
    <scope>NUCLEOTIDE SEQUENCE [LARGE SCALE GENOMIC DNA]</scope>
    <source>
        <strain evidence="1 2">JCM 18388</strain>
    </source>
</reference>
<accession>A0A317C7X6</accession>
<dbReference type="EMBL" id="QGKM01000055">
    <property type="protein sequence ID" value="PWQ94371.1"/>
    <property type="molecule type" value="Genomic_DNA"/>
</dbReference>
<organism evidence="1 2">
    <name type="scientific">Leucothrix pacifica</name>
    <dbReference type="NCBI Taxonomy" id="1247513"/>
    <lineage>
        <taxon>Bacteria</taxon>
        <taxon>Pseudomonadati</taxon>
        <taxon>Pseudomonadota</taxon>
        <taxon>Gammaproteobacteria</taxon>
        <taxon>Thiotrichales</taxon>
        <taxon>Thiotrichaceae</taxon>
        <taxon>Leucothrix</taxon>
    </lineage>
</organism>
<evidence type="ECO:0000313" key="2">
    <source>
        <dbReference type="Proteomes" id="UP000245539"/>
    </source>
</evidence>
<comment type="caution">
    <text evidence="1">The sequence shown here is derived from an EMBL/GenBank/DDBJ whole genome shotgun (WGS) entry which is preliminary data.</text>
</comment>
<keyword evidence="2" id="KW-1185">Reference proteome</keyword>
<dbReference type="Proteomes" id="UP000245539">
    <property type="component" value="Unassembled WGS sequence"/>
</dbReference>
<gene>
    <name evidence="1" type="ORF">DKW60_16495</name>
</gene>
<dbReference type="RefSeq" id="WP_109838766.1">
    <property type="nucleotide sequence ID" value="NZ_QGKM01000055.1"/>
</dbReference>
<name>A0A317C7X6_9GAMM</name>